<name>A0A9W7SR44_9PEZI</name>
<feature type="signal peptide" evidence="8">
    <location>
        <begin position="1"/>
        <end position="21"/>
    </location>
</feature>
<comment type="caution">
    <text evidence="10">The sequence shown here is derived from an EMBL/GenBank/DDBJ whole genome shotgun (WGS) entry which is preliminary data.</text>
</comment>
<comment type="subcellular location">
    <subcellularLocation>
        <location evidence="2">Endoplasmic reticulum lumen</location>
    </subcellularLocation>
</comment>
<feature type="chain" id="PRO_5040928703" description="protein disulfide-isomerase" evidence="8">
    <location>
        <begin position="22"/>
        <end position="558"/>
    </location>
</feature>
<protein>
    <recommendedName>
        <fullName evidence="3">protein disulfide-isomerase</fullName>
        <ecNumber evidence="3">5.3.4.1</ecNumber>
    </recommendedName>
</protein>
<evidence type="ECO:0000256" key="5">
    <source>
        <dbReference type="ARBA" id="ARBA00023235"/>
    </source>
</evidence>
<keyword evidence="8" id="KW-0732">Signal</keyword>
<dbReference type="GO" id="GO:0005788">
    <property type="term" value="C:endoplasmic reticulum lumen"/>
    <property type="evidence" value="ECO:0007669"/>
    <property type="project" value="UniProtKB-SubCell"/>
</dbReference>
<dbReference type="GO" id="GO:0034976">
    <property type="term" value="P:response to endoplasmic reticulum stress"/>
    <property type="evidence" value="ECO:0007669"/>
    <property type="project" value="TreeGrafter"/>
</dbReference>
<sequence length="558" mass="60320">MVKSASLSLAATLLLLPSTLAAGLYHKDSGVLNIDQRSYRTLIEKSNHTSIVEFYAPWCGHCKALQPHYERAAKQLKGLAQVAAVNCDAEENKPFCGQMGVQGFPTLKIVKPGRVKDGKRGRPIVEDYQGAREAKAIVDAVIDKMPNHVKRLKDSDYQSWLGETNGPKAILFSNKGTVSALLKSIAVEFLGVLPIAQIRDKETEAVDNFSIEKFPTLLLLPGDGKDPIPYTAEMKKDKMVAFLSQAAQPNPAPDASPKKAKPPTKTDKAKASKTSSSSSKASASQASENAKASKTSSSSSKASAKVSQTDEKVADTSQPTESPGPRIDESAQKPINVPAIAPPISSLPDGLSLQQNCLNSKAGTCILALLPSGDPTLNTISAITSLSEIHHKHDKSGRKLFPFYQLPGSNSQAAALRSKLELGSDTEVIAVNGKRGWVRHFTSSSFSQPELEDWIDAIRMGDSPKRSLPDGLIVPAESLPAEPVKVDFSDPEALKNAFKGNLPEGVEFEMEEIDDETYERLMRQSKESQGDAAPVEEEKKAEEVEEEEVKVEEAHDEL</sequence>
<reference evidence="10 11" key="2">
    <citation type="journal article" date="2021" name="Curr. Genet.">
        <title>Genetic response to nitrogen starvation in the aggressive Eucalyptus foliar pathogen Teratosphaeria destructans.</title>
        <authorList>
            <person name="Havenga M."/>
            <person name="Wingfield B.D."/>
            <person name="Wingfield M.J."/>
            <person name="Dreyer L.L."/>
            <person name="Roets F."/>
            <person name="Aylward J."/>
        </authorList>
    </citation>
    <scope>NUCLEOTIDE SEQUENCE [LARGE SCALE GENOMIC DNA]</scope>
    <source>
        <strain evidence="10">CMW44962</strain>
    </source>
</reference>
<dbReference type="InterPro" id="IPR013766">
    <property type="entry name" value="Thioredoxin_domain"/>
</dbReference>
<feature type="domain" description="Thioredoxin" evidence="9">
    <location>
        <begin position="5"/>
        <end position="147"/>
    </location>
</feature>
<dbReference type="EC" id="5.3.4.1" evidence="3"/>
<evidence type="ECO:0000256" key="7">
    <source>
        <dbReference type="SAM" id="MobiDB-lite"/>
    </source>
</evidence>
<dbReference type="GO" id="GO:0003756">
    <property type="term" value="F:protein disulfide isomerase activity"/>
    <property type="evidence" value="ECO:0007669"/>
    <property type="project" value="UniProtKB-EC"/>
</dbReference>
<proteinExistence type="predicted"/>
<keyword evidence="5 10" id="KW-0413">Isomerase</keyword>
<evidence type="ECO:0000256" key="2">
    <source>
        <dbReference type="ARBA" id="ARBA00004319"/>
    </source>
</evidence>
<dbReference type="InterPro" id="IPR036249">
    <property type="entry name" value="Thioredoxin-like_sf"/>
</dbReference>
<dbReference type="Pfam" id="PF24541">
    <property type="entry name" value="Thioredox_PDIA6_C"/>
    <property type="match status" value="1"/>
</dbReference>
<evidence type="ECO:0000256" key="4">
    <source>
        <dbReference type="ARBA" id="ARBA00023157"/>
    </source>
</evidence>
<dbReference type="EMBL" id="RIBY02001913">
    <property type="protein sequence ID" value="KAH9827084.1"/>
    <property type="molecule type" value="Genomic_DNA"/>
</dbReference>
<evidence type="ECO:0000256" key="8">
    <source>
        <dbReference type="SAM" id="SignalP"/>
    </source>
</evidence>
<feature type="compositionally biased region" description="Basic and acidic residues" evidence="7">
    <location>
        <begin position="520"/>
        <end position="529"/>
    </location>
</feature>
<dbReference type="PANTHER" id="PTHR45815">
    <property type="entry name" value="PROTEIN DISULFIDE-ISOMERASE A6"/>
    <property type="match status" value="1"/>
</dbReference>
<accession>A0A9W7SR44</accession>
<dbReference type="InterPro" id="IPR057305">
    <property type="entry name" value="Thioredox_PDIA6_C"/>
</dbReference>
<dbReference type="SUPFAM" id="SSF52833">
    <property type="entry name" value="Thioredoxin-like"/>
    <property type="match status" value="2"/>
</dbReference>
<feature type="region of interest" description="Disordered" evidence="7">
    <location>
        <begin position="520"/>
        <end position="558"/>
    </location>
</feature>
<evidence type="ECO:0000313" key="11">
    <source>
        <dbReference type="Proteomes" id="UP001138500"/>
    </source>
</evidence>
<evidence type="ECO:0000313" key="10">
    <source>
        <dbReference type="EMBL" id="KAH9827084.1"/>
    </source>
</evidence>
<evidence type="ECO:0000256" key="6">
    <source>
        <dbReference type="ARBA" id="ARBA00023284"/>
    </source>
</evidence>
<organism evidence="10 11">
    <name type="scientific">Teratosphaeria destructans</name>
    <dbReference type="NCBI Taxonomy" id="418781"/>
    <lineage>
        <taxon>Eukaryota</taxon>
        <taxon>Fungi</taxon>
        <taxon>Dikarya</taxon>
        <taxon>Ascomycota</taxon>
        <taxon>Pezizomycotina</taxon>
        <taxon>Dothideomycetes</taxon>
        <taxon>Dothideomycetidae</taxon>
        <taxon>Mycosphaerellales</taxon>
        <taxon>Teratosphaeriaceae</taxon>
        <taxon>Teratosphaeria</taxon>
    </lineage>
</organism>
<comment type="catalytic activity">
    <reaction evidence="1">
        <text>Catalyzes the rearrangement of -S-S- bonds in proteins.</text>
        <dbReference type="EC" id="5.3.4.1"/>
    </reaction>
</comment>
<keyword evidence="11" id="KW-1185">Reference proteome</keyword>
<dbReference type="PANTHER" id="PTHR45815:SF3">
    <property type="entry name" value="PROTEIN DISULFIDE-ISOMERASE A6"/>
    <property type="match status" value="1"/>
</dbReference>
<dbReference type="Proteomes" id="UP001138500">
    <property type="component" value="Unassembled WGS sequence"/>
</dbReference>
<evidence type="ECO:0000256" key="3">
    <source>
        <dbReference type="ARBA" id="ARBA00012723"/>
    </source>
</evidence>
<dbReference type="InterPro" id="IPR017937">
    <property type="entry name" value="Thioredoxin_CS"/>
</dbReference>
<dbReference type="Gene3D" id="3.40.30.10">
    <property type="entry name" value="Glutaredoxin"/>
    <property type="match status" value="2"/>
</dbReference>
<dbReference type="Pfam" id="PF00085">
    <property type="entry name" value="Thioredoxin"/>
    <property type="match status" value="1"/>
</dbReference>
<evidence type="ECO:0000259" key="9">
    <source>
        <dbReference type="PROSITE" id="PS51352"/>
    </source>
</evidence>
<gene>
    <name evidence="10" type="ORF">Tdes44962_MAKER09834</name>
</gene>
<dbReference type="PRINTS" id="PR00421">
    <property type="entry name" value="THIOREDOXIN"/>
</dbReference>
<keyword evidence="6" id="KW-0676">Redox-active center</keyword>
<evidence type="ECO:0000256" key="1">
    <source>
        <dbReference type="ARBA" id="ARBA00001182"/>
    </source>
</evidence>
<dbReference type="CDD" id="cd03002">
    <property type="entry name" value="PDI_a_MPD1_like"/>
    <property type="match status" value="1"/>
</dbReference>
<feature type="compositionally biased region" description="Low complexity" evidence="7">
    <location>
        <begin position="272"/>
        <end position="307"/>
    </location>
</feature>
<dbReference type="OrthoDB" id="10264505at2759"/>
<dbReference type="AlphaFoldDB" id="A0A9W7SR44"/>
<feature type="region of interest" description="Disordered" evidence="7">
    <location>
        <begin position="247"/>
        <end position="331"/>
    </location>
</feature>
<dbReference type="PROSITE" id="PS51352">
    <property type="entry name" value="THIOREDOXIN_2"/>
    <property type="match status" value="1"/>
</dbReference>
<reference evidence="10 11" key="1">
    <citation type="journal article" date="2018" name="IMA Fungus">
        <title>IMA Genome-F 10: Nine draft genome sequences of Claviceps purpurea s.lat., including C. arundinis, C. humidiphila, and C. cf. spartinae, pseudomolecules for the pitch canker pathogen Fusarium circinatum, draft genome of Davidsoniella eucalypti, Grosmannia galeiformis, Quambalaria eucalypti, and Teratosphaeria destructans.</title>
        <authorList>
            <person name="Wingfield B.D."/>
            <person name="Liu M."/>
            <person name="Nguyen H.D."/>
            <person name="Lane F.A."/>
            <person name="Morgan S.W."/>
            <person name="De Vos L."/>
            <person name="Wilken P.M."/>
            <person name="Duong T.A."/>
            <person name="Aylward J."/>
            <person name="Coetzee M.P."/>
            <person name="Dadej K."/>
            <person name="De Beer Z.W."/>
            <person name="Findlay W."/>
            <person name="Havenga M."/>
            <person name="Kolarik M."/>
            <person name="Menzies J.G."/>
            <person name="Naidoo K."/>
            <person name="Pochopski O."/>
            <person name="Shoukouhi P."/>
            <person name="Santana Q.C."/>
            <person name="Seifert K.A."/>
            <person name="Soal N."/>
            <person name="Steenkamp E.T."/>
            <person name="Tatham C.T."/>
            <person name="van der Nest M.A."/>
            <person name="Wingfield M.J."/>
        </authorList>
    </citation>
    <scope>NUCLEOTIDE SEQUENCE [LARGE SCALE GENOMIC DNA]</scope>
    <source>
        <strain evidence="10">CMW44962</strain>
    </source>
</reference>
<dbReference type="GO" id="GO:0015035">
    <property type="term" value="F:protein-disulfide reductase activity"/>
    <property type="evidence" value="ECO:0007669"/>
    <property type="project" value="TreeGrafter"/>
</dbReference>
<keyword evidence="4" id="KW-1015">Disulfide bond</keyword>
<dbReference type="PROSITE" id="PS00194">
    <property type="entry name" value="THIOREDOXIN_1"/>
    <property type="match status" value="1"/>
</dbReference>